<dbReference type="EMBL" id="BAABHF010000007">
    <property type="protein sequence ID" value="GAA4482482.1"/>
    <property type="molecule type" value="Genomic_DNA"/>
</dbReference>
<evidence type="ECO:0000313" key="2">
    <source>
        <dbReference type="EMBL" id="GAA4482482.1"/>
    </source>
</evidence>
<evidence type="ECO:0000259" key="1">
    <source>
        <dbReference type="Pfam" id="PF09995"/>
    </source>
</evidence>
<reference evidence="3" key="1">
    <citation type="journal article" date="2019" name="Int. J. Syst. Evol. Microbiol.">
        <title>The Global Catalogue of Microorganisms (GCM) 10K type strain sequencing project: providing services to taxonomists for standard genome sequencing and annotation.</title>
        <authorList>
            <consortium name="The Broad Institute Genomics Platform"/>
            <consortium name="The Broad Institute Genome Sequencing Center for Infectious Disease"/>
            <person name="Wu L."/>
            <person name="Ma J."/>
        </authorList>
    </citation>
    <scope>NUCLEOTIDE SEQUENCE [LARGE SCALE GENOMIC DNA]</scope>
    <source>
        <strain evidence="3">JCM 17933</strain>
    </source>
</reference>
<feature type="domain" description="ER-bound oxygenase mpaB/mpaB'/Rubber oxygenase catalytic" evidence="1">
    <location>
        <begin position="34"/>
        <end position="249"/>
    </location>
</feature>
<accession>A0ABP8P956</accession>
<sequence>MADMRRETHFVACNYSLTMVAMEATVQPPQSATWQVHIDRSMWVGGVRSLMLQALHPIAMRGVWQNSTFQTDPIGRLQRTADFVGVVTWGTADEADELGRRVRAIHRALRVKDPDTGRLHRVDEPELLLWVHCAEVFSYLEVARRSGLRLSDEQADRYLAEQRRSATYVGLHEEDVPGSVAEMEAYFADMRPQLKVTPEARGAVRFLLWPKLPHDMRFLRPGKPLYLPFGALCYYSLPRWARQMYGMLPEIPQPIVTAGLRSFRLAMNSLPEPLHDKSFQPSTRRMLAGARERLAAEGYDVGRGLAGLRDPRRWPAA</sequence>
<gene>
    <name evidence="2" type="ORF">GCM10023191_002750</name>
</gene>
<proteinExistence type="predicted"/>
<dbReference type="PANTHER" id="PTHR36151:SF3">
    <property type="entry name" value="ER-BOUND OXYGENASE MPAB_MPAB'_RUBBER OXYGENASE CATALYTIC DOMAIN-CONTAINING PROTEIN"/>
    <property type="match status" value="1"/>
</dbReference>
<comment type="caution">
    <text evidence="2">The sequence shown here is derived from an EMBL/GenBank/DDBJ whole genome shotgun (WGS) entry which is preliminary data.</text>
</comment>
<organism evidence="2 3">
    <name type="scientific">Actinoallomurus oryzae</name>
    <dbReference type="NCBI Taxonomy" id="502180"/>
    <lineage>
        <taxon>Bacteria</taxon>
        <taxon>Bacillati</taxon>
        <taxon>Actinomycetota</taxon>
        <taxon>Actinomycetes</taxon>
        <taxon>Streptosporangiales</taxon>
        <taxon>Thermomonosporaceae</taxon>
        <taxon>Actinoallomurus</taxon>
    </lineage>
</organism>
<protein>
    <submittedName>
        <fullName evidence="2">Oxygenase MpaB family protein</fullName>
    </submittedName>
</protein>
<dbReference type="InterPro" id="IPR018713">
    <property type="entry name" value="MPAB/Lcp_cat_dom"/>
</dbReference>
<keyword evidence="3" id="KW-1185">Reference proteome</keyword>
<dbReference type="Proteomes" id="UP001500503">
    <property type="component" value="Unassembled WGS sequence"/>
</dbReference>
<dbReference type="Pfam" id="PF09995">
    <property type="entry name" value="MPAB_Lcp_cat"/>
    <property type="match status" value="1"/>
</dbReference>
<dbReference type="PANTHER" id="PTHR36151">
    <property type="entry name" value="BLR2777 PROTEIN"/>
    <property type="match status" value="1"/>
</dbReference>
<evidence type="ECO:0000313" key="3">
    <source>
        <dbReference type="Proteomes" id="UP001500503"/>
    </source>
</evidence>
<name>A0ABP8P956_9ACTN</name>